<evidence type="ECO:0000256" key="9">
    <source>
        <dbReference type="SAM" id="SignalP"/>
    </source>
</evidence>
<protein>
    <recommendedName>
        <fullName evidence="2">Anaphase-promoting complex subunit 5</fullName>
    </recommendedName>
    <alternativeName>
        <fullName evidence="7">Cyclosome subunit 5</fullName>
    </alternativeName>
</protein>
<dbReference type="InterPro" id="IPR019734">
    <property type="entry name" value="TPR_rpt"/>
</dbReference>
<feature type="signal peptide" evidence="9">
    <location>
        <begin position="1"/>
        <end position="23"/>
    </location>
</feature>
<comment type="function">
    <text evidence="8">Component of the anaphase promoting complex/cyclosome (APC/C), a cell cycle-regulated E3 ubiquitin ligase that controls progression through mitosis and the G1 phase of the cell cycle. The APC/C complex acts by mediating ubiquitination and subsequent degradation of target proteins: it mainly mediates the formation of 'Lys-11'-linked polyubiquitin chains and, to a lower extent, the formation of 'Lys-48'- and 'Lys-63'-linked polyubiquitin chains. The APC/C complex catalyzes assembly of branched 'Lys-11'-/'Lys-48'-linked branched ubiquitin chains on target proteins.</text>
</comment>
<evidence type="ECO:0000313" key="11">
    <source>
        <dbReference type="EMBL" id="TPX68456.1"/>
    </source>
</evidence>
<keyword evidence="6" id="KW-0131">Cell cycle</keyword>
<sequence>MLTPASFLVLVVLVEYCIEHGNGGWSAEDAEANAQRFLLRRLCTQKPPNLSESSVSIMDELSQINVMDDISLKTVVLFQLRKISLISHLDAIFDIAEAIVTGEPSDNTPGLDLESILTLKRRSEFGIFVRKLLLEYRCFSFSDLASFFEKVTEMRDALVHLDETPNDIEANDAATIETEAGISSEDADTFLNFYALYAESTGVALPEELEVKLQAIHAALPDQSRVYYVQYLTATRRGDFDLALQKLHQFYDYGATQSSRSQRHFALLDLAVLHATFGQIDEACKVLNEAISVARSVKDSECLVFCLSWACKLQDGGGKIDGIVNHQSALVDSLVNSSQNLGMPHLQQLGHLYDAENSLNSGQIKPNVFESLKRARLTQPASRLDPISPAQDQSLLISIAEAKTWAQYGNSYISRMHLDLVDSENAPLSELYNVRAEDAVTALSIKADKAFQNGNPNDANVYLQEAKDLAPASNIHSAKPWVFVEAKIQFQKALNSFAQFSNLSLLQKEMAEAASSNADWKFQAELLRCQMLVRFGCSNEAFESVAQLIQDSAALGCNQRNVQALLFLANLHLSQHSPHAALPILLSAITLSSDMSYSQAEHGRVALVHLSRYFLAVGMPEKARSILDSVLGPVLVHSNATERGLVQSTLAECMIQQVSSKETSNNTDGRILLSDALNLFSAAFKSFESVSDLESMRSVAFQKAVALKYLGNDFSAECKEAVRLFHHLDSLICLKQ</sequence>
<evidence type="ECO:0000256" key="3">
    <source>
        <dbReference type="ARBA" id="ARBA00022618"/>
    </source>
</evidence>
<proteinExistence type="inferred from homology"/>
<dbReference type="InterPro" id="IPR011990">
    <property type="entry name" value="TPR-like_helical_dom_sf"/>
</dbReference>
<dbReference type="PANTHER" id="PTHR12830:SF9">
    <property type="entry name" value="ANAPHASE-PROMOTING COMPLEX SUBUNIT 5"/>
    <property type="match status" value="1"/>
</dbReference>
<feature type="domain" description="Anaphase-promoting complex subunit 5" evidence="10">
    <location>
        <begin position="493"/>
        <end position="549"/>
    </location>
</feature>
<dbReference type="Proteomes" id="UP000320333">
    <property type="component" value="Unassembled WGS sequence"/>
</dbReference>
<comment type="similarity">
    <text evidence="1">Belongs to the APC5 family.</text>
</comment>
<dbReference type="SUPFAM" id="SSF48452">
    <property type="entry name" value="TPR-like"/>
    <property type="match status" value="2"/>
</dbReference>
<dbReference type="PANTHER" id="PTHR12830">
    <property type="entry name" value="ANAPHASE-PROMOTING COMPLEX SUBUNIT 5"/>
    <property type="match status" value="1"/>
</dbReference>
<dbReference type="GO" id="GO:0005680">
    <property type="term" value="C:anaphase-promoting complex"/>
    <property type="evidence" value="ECO:0007669"/>
    <property type="project" value="InterPro"/>
</dbReference>
<dbReference type="STRING" id="246404.A0A507EYY7"/>
<dbReference type="GO" id="GO:0031145">
    <property type="term" value="P:anaphase-promoting complex-dependent catabolic process"/>
    <property type="evidence" value="ECO:0007669"/>
    <property type="project" value="TreeGrafter"/>
</dbReference>
<keyword evidence="12" id="KW-1185">Reference proteome</keyword>
<evidence type="ECO:0000259" key="10">
    <source>
        <dbReference type="Pfam" id="PF12862"/>
    </source>
</evidence>
<dbReference type="GO" id="GO:0051301">
    <property type="term" value="P:cell division"/>
    <property type="evidence" value="ECO:0007669"/>
    <property type="project" value="UniProtKB-KW"/>
</dbReference>
<evidence type="ECO:0000256" key="4">
    <source>
        <dbReference type="ARBA" id="ARBA00022776"/>
    </source>
</evidence>
<name>A0A507EYY7_9FUNG</name>
<dbReference type="GO" id="GO:0070979">
    <property type="term" value="P:protein K11-linked ubiquitination"/>
    <property type="evidence" value="ECO:0007669"/>
    <property type="project" value="TreeGrafter"/>
</dbReference>
<dbReference type="OrthoDB" id="2504561at2759"/>
<feature type="domain" description="Anaphase-promoting complex subunit 5" evidence="10">
    <location>
        <begin position="227"/>
        <end position="314"/>
    </location>
</feature>
<comment type="caution">
    <text evidence="11">The sequence shown here is derived from an EMBL/GenBank/DDBJ whole genome shotgun (WGS) entry which is preliminary data.</text>
</comment>
<dbReference type="GO" id="GO:0045842">
    <property type="term" value="P:positive regulation of mitotic metaphase/anaphase transition"/>
    <property type="evidence" value="ECO:0007669"/>
    <property type="project" value="TreeGrafter"/>
</dbReference>
<evidence type="ECO:0000256" key="1">
    <source>
        <dbReference type="ARBA" id="ARBA00007450"/>
    </source>
</evidence>
<dbReference type="EMBL" id="QEAP01000355">
    <property type="protein sequence ID" value="TPX68456.1"/>
    <property type="molecule type" value="Genomic_DNA"/>
</dbReference>
<evidence type="ECO:0000313" key="12">
    <source>
        <dbReference type="Proteomes" id="UP000320333"/>
    </source>
</evidence>
<dbReference type="InterPro" id="IPR037679">
    <property type="entry name" value="Apc5"/>
</dbReference>
<keyword evidence="9" id="KW-0732">Signal</keyword>
<keyword evidence="5" id="KW-0833">Ubl conjugation pathway</keyword>
<dbReference type="SMART" id="SM00028">
    <property type="entry name" value="TPR"/>
    <property type="match status" value="3"/>
</dbReference>
<dbReference type="Pfam" id="PF12862">
    <property type="entry name" value="ANAPC5"/>
    <property type="match status" value="2"/>
</dbReference>
<evidence type="ECO:0000256" key="6">
    <source>
        <dbReference type="ARBA" id="ARBA00023306"/>
    </source>
</evidence>
<evidence type="ECO:0000256" key="8">
    <source>
        <dbReference type="ARBA" id="ARBA00045696"/>
    </source>
</evidence>
<keyword evidence="4" id="KW-0498">Mitosis</keyword>
<reference evidence="11 12" key="1">
    <citation type="journal article" date="2019" name="Sci. Rep.">
        <title>Comparative genomics of chytrid fungi reveal insights into the obligate biotrophic and pathogenic lifestyle of Synchytrium endobioticum.</title>
        <authorList>
            <person name="van de Vossenberg B.T.L.H."/>
            <person name="Warris S."/>
            <person name="Nguyen H.D.T."/>
            <person name="van Gent-Pelzer M.P.E."/>
            <person name="Joly D.L."/>
            <person name="van de Geest H.C."/>
            <person name="Bonants P.J.M."/>
            <person name="Smith D.S."/>
            <person name="Levesque C.A."/>
            <person name="van der Lee T.A.J."/>
        </authorList>
    </citation>
    <scope>NUCLEOTIDE SEQUENCE [LARGE SCALE GENOMIC DNA]</scope>
    <source>
        <strain evidence="11 12">CBS 675.73</strain>
    </source>
</reference>
<evidence type="ECO:0000256" key="7">
    <source>
        <dbReference type="ARBA" id="ARBA00031069"/>
    </source>
</evidence>
<gene>
    <name evidence="11" type="ORF">CcCBS67573_g07180</name>
</gene>
<evidence type="ECO:0000256" key="2">
    <source>
        <dbReference type="ARBA" id="ARBA00016066"/>
    </source>
</evidence>
<accession>A0A507EYY7</accession>
<dbReference type="UniPathway" id="UPA00143"/>
<dbReference type="AlphaFoldDB" id="A0A507EYY7"/>
<keyword evidence="3" id="KW-0132">Cell division</keyword>
<dbReference type="InterPro" id="IPR026000">
    <property type="entry name" value="Apc5_dom"/>
</dbReference>
<evidence type="ECO:0000256" key="5">
    <source>
        <dbReference type="ARBA" id="ARBA00022786"/>
    </source>
</evidence>
<dbReference type="Gene3D" id="1.25.40.10">
    <property type="entry name" value="Tetratricopeptide repeat domain"/>
    <property type="match status" value="1"/>
</dbReference>
<feature type="chain" id="PRO_5021507643" description="Anaphase-promoting complex subunit 5" evidence="9">
    <location>
        <begin position="24"/>
        <end position="736"/>
    </location>
</feature>
<organism evidence="11 12">
    <name type="scientific">Chytriomyces confervae</name>
    <dbReference type="NCBI Taxonomy" id="246404"/>
    <lineage>
        <taxon>Eukaryota</taxon>
        <taxon>Fungi</taxon>
        <taxon>Fungi incertae sedis</taxon>
        <taxon>Chytridiomycota</taxon>
        <taxon>Chytridiomycota incertae sedis</taxon>
        <taxon>Chytridiomycetes</taxon>
        <taxon>Chytridiales</taxon>
        <taxon>Chytriomycetaceae</taxon>
        <taxon>Chytriomyces</taxon>
    </lineage>
</organism>